<dbReference type="InterPro" id="IPR023845">
    <property type="entry name" value="DUF3817_TM"/>
</dbReference>
<evidence type="ECO:0000256" key="3">
    <source>
        <dbReference type="ARBA" id="ARBA00022692"/>
    </source>
</evidence>
<keyword evidence="9" id="KW-1185">Reference proteome</keyword>
<name>A0A853DBT9_9MICO</name>
<feature type="transmembrane region" description="Helical" evidence="6">
    <location>
        <begin position="20"/>
        <end position="41"/>
    </location>
</feature>
<organism evidence="8 9">
    <name type="scientific">Allobranchiibius huperziae</name>
    <dbReference type="NCBI Taxonomy" id="1874116"/>
    <lineage>
        <taxon>Bacteria</taxon>
        <taxon>Bacillati</taxon>
        <taxon>Actinomycetota</taxon>
        <taxon>Actinomycetes</taxon>
        <taxon>Micrococcales</taxon>
        <taxon>Dermacoccaceae</taxon>
        <taxon>Allobranchiibius</taxon>
    </lineage>
</organism>
<accession>A0A853DBT9</accession>
<protein>
    <submittedName>
        <fullName evidence="8">Integral membrane protein</fullName>
    </submittedName>
</protein>
<sequence>MSLEADVPARRTSSQLSSQVFIAIATLEAVSWLALLIGMYFKWIAKSTDRGVQIFGMVHGIVFICYLVALAWVARSRRWDARTALLGLVSSVPPFMTLWFERYALRRHDLRPRG</sequence>
<proteinExistence type="predicted"/>
<dbReference type="GO" id="GO:0005886">
    <property type="term" value="C:plasma membrane"/>
    <property type="evidence" value="ECO:0007669"/>
    <property type="project" value="UniProtKB-SubCell"/>
</dbReference>
<dbReference type="AlphaFoldDB" id="A0A853DBT9"/>
<evidence type="ECO:0000313" key="9">
    <source>
        <dbReference type="Proteomes" id="UP000571817"/>
    </source>
</evidence>
<dbReference type="PANTHER" id="PTHR40077">
    <property type="entry name" value="MEMBRANE PROTEIN-RELATED"/>
    <property type="match status" value="1"/>
</dbReference>
<dbReference type="Proteomes" id="UP000571817">
    <property type="component" value="Unassembled WGS sequence"/>
</dbReference>
<keyword evidence="4 6" id="KW-1133">Transmembrane helix</keyword>
<feature type="transmembrane region" description="Helical" evidence="6">
    <location>
        <begin position="53"/>
        <end position="73"/>
    </location>
</feature>
<dbReference type="PANTHER" id="PTHR40077:SF1">
    <property type="entry name" value="MEMBRANE PROTEIN"/>
    <property type="match status" value="1"/>
</dbReference>
<evidence type="ECO:0000256" key="1">
    <source>
        <dbReference type="ARBA" id="ARBA00004651"/>
    </source>
</evidence>
<comment type="caution">
    <text evidence="8">The sequence shown here is derived from an EMBL/GenBank/DDBJ whole genome shotgun (WGS) entry which is preliminary data.</text>
</comment>
<evidence type="ECO:0000256" key="2">
    <source>
        <dbReference type="ARBA" id="ARBA00022475"/>
    </source>
</evidence>
<comment type="subcellular location">
    <subcellularLocation>
        <location evidence="1">Cell membrane</location>
        <topology evidence="1">Multi-pass membrane protein</topology>
    </subcellularLocation>
</comment>
<evidence type="ECO:0000256" key="5">
    <source>
        <dbReference type="ARBA" id="ARBA00023136"/>
    </source>
</evidence>
<keyword evidence="2" id="KW-1003">Cell membrane</keyword>
<feature type="domain" description="DUF3817" evidence="7">
    <location>
        <begin position="20"/>
        <end position="105"/>
    </location>
</feature>
<keyword evidence="5 6" id="KW-0472">Membrane</keyword>
<evidence type="ECO:0000259" key="7">
    <source>
        <dbReference type="Pfam" id="PF12823"/>
    </source>
</evidence>
<dbReference type="NCBIfam" id="TIGR03954">
    <property type="entry name" value="integ_memb_HG"/>
    <property type="match status" value="1"/>
</dbReference>
<evidence type="ECO:0000256" key="4">
    <source>
        <dbReference type="ARBA" id="ARBA00022989"/>
    </source>
</evidence>
<dbReference type="EMBL" id="JACCFW010000001">
    <property type="protein sequence ID" value="NYJ74782.1"/>
    <property type="molecule type" value="Genomic_DNA"/>
</dbReference>
<dbReference type="Pfam" id="PF12823">
    <property type="entry name" value="DUF3817"/>
    <property type="match status" value="1"/>
</dbReference>
<evidence type="ECO:0000313" key="8">
    <source>
        <dbReference type="EMBL" id="NYJ74782.1"/>
    </source>
</evidence>
<keyword evidence="3 6" id="KW-0812">Transmembrane</keyword>
<evidence type="ECO:0000256" key="6">
    <source>
        <dbReference type="SAM" id="Phobius"/>
    </source>
</evidence>
<reference evidence="8 9" key="1">
    <citation type="submission" date="2020-07" db="EMBL/GenBank/DDBJ databases">
        <title>Sequencing the genomes of 1000 actinobacteria strains.</title>
        <authorList>
            <person name="Klenk H.-P."/>
        </authorList>
    </citation>
    <scope>NUCLEOTIDE SEQUENCE [LARGE SCALE GENOMIC DNA]</scope>
    <source>
        <strain evidence="8 9">DSM 29531</strain>
    </source>
</reference>
<dbReference type="RefSeq" id="WP_179480947.1">
    <property type="nucleotide sequence ID" value="NZ_JACCFW010000001.1"/>
</dbReference>
<gene>
    <name evidence="8" type="ORF">HNR15_001745</name>
</gene>